<accession>A0A8X6Y8M5</accession>
<comment type="caution">
    <text evidence="2">The sequence shown here is derived from an EMBL/GenBank/DDBJ whole genome shotgun (WGS) entry which is preliminary data.</text>
</comment>
<dbReference type="Proteomes" id="UP000886998">
    <property type="component" value="Unassembled WGS sequence"/>
</dbReference>
<dbReference type="EMBL" id="BMAV01016900">
    <property type="protein sequence ID" value="GFY68155.1"/>
    <property type="molecule type" value="Genomic_DNA"/>
</dbReference>
<gene>
    <name evidence="2" type="ORF">TNIN_373191</name>
</gene>
<dbReference type="AlphaFoldDB" id="A0A8X6Y8M5"/>
<keyword evidence="3" id="KW-1185">Reference proteome</keyword>
<reference evidence="2" key="1">
    <citation type="submission" date="2020-08" db="EMBL/GenBank/DDBJ databases">
        <title>Multicomponent nature underlies the extraordinary mechanical properties of spider dragline silk.</title>
        <authorList>
            <person name="Kono N."/>
            <person name="Nakamura H."/>
            <person name="Mori M."/>
            <person name="Yoshida Y."/>
            <person name="Ohtoshi R."/>
            <person name="Malay A.D."/>
            <person name="Moran D.A.P."/>
            <person name="Tomita M."/>
            <person name="Numata K."/>
            <person name="Arakawa K."/>
        </authorList>
    </citation>
    <scope>NUCLEOTIDE SEQUENCE</scope>
</reference>
<organism evidence="2 3">
    <name type="scientific">Trichonephila inaurata madagascariensis</name>
    <dbReference type="NCBI Taxonomy" id="2747483"/>
    <lineage>
        <taxon>Eukaryota</taxon>
        <taxon>Metazoa</taxon>
        <taxon>Ecdysozoa</taxon>
        <taxon>Arthropoda</taxon>
        <taxon>Chelicerata</taxon>
        <taxon>Arachnida</taxon>
        <taxon>Araneae</taxon>
        <taxon>Araneomorphae</taxon>
        <taxon>Entelegynae</taxon>
        <taxon>Araneoidea</taxon>
        <taxon>Nephilidae</taxon>
        <taxon>Trichonephila</taxon>
        <taxon>Trichonephila inaurata</taxon>
    </lineage>
</organism>
<name>A0A8X6Y8M5_9ARAC</name>
<proteinExistence type="predicted"/>
<protein>
    <submittedName>
        <fullName evidence="2">Uncharacterized protein</fullName>
    </submittedName>
</protein>
<evidence type="ECO:0000256" key="1">
    <source>
        <dbReference type="SAM" id="MobiDB-lite"/>
    </source>
</evidence>
<feature type="region of interest" description="Disordered" evidence="1">
    <location>
        <begin position="126"/>
        <end position="148"/>
    </location>
</feature>
<sequence length="200" mass="23710">MARSSGKEEIPPLKRYHFRKCDSFLRRNGRVITSRRSFHSAATDKTCFIGSLLRRQMRYKDLGQFLRWFKVTTSRRSVMPVFESYGRDRSRRHLLDLYNSPRYPYYSYGFPDNYYQENNHENVFPPTRPRSPVEQMRQVPPPSDPNDARRCTLSTQHHKLIPELQQSFPHLHIYGSSAFNNFRTVCHREATRTLSGGSKF</sequence>
<evidence type="ECO:0000313" key="3">
    <source>
        <dbReference type="Proteomes" id="UP000886998"/>
    </source>
</evidence>
<evidence type="ECO:0000313" key="2">
    <source>
        <dbReference type="EMBL" id="GFY68155.1"/>
    </source>
</evidence>